<evidence type="ECO:0000256" key="8">
    <source>
        <dbReference type="ARBA" id="ARBA00023295"/>
    </source>
</evidence>
<evidence type="ECO:0000256" key="9">
    <source>
        <dbReference type="PIRNR" id="PIRNR001065"/>
    </source>
</evidence>
<dbReference type="GO" id="GO:0003796">
    <property type="term" value="F:lysozyme activity"/>
    <property type="evidence" value="ECO:0007669"/>
    <property type="project" value="UniProtKB-UniRule"/>
</dbReference>
<keyword evidence="7 9" id="KW-0378">Hydrolase</keyword>
<dbReference type="SUPFAM" id="SSF53955">
    <property type="entry name" value="Lysozyme-like"/>
    <property type="match status" value="1"/>
</dbReference>
<sequence length="187" mass="20726">MACIYGDVNRIETTGASQQTANQDNLSMQGVSASHELARTDLSRVNQYKDAIQRAAQDHQIDPAVVAAIISRETRGGSPHVMSDGWGDHGYAFGLMQVDKRHHKPEGEWNSQQHINQGTKILASFINQMKAKFPSWSKEQQLKGGIAAYNCGDQRVCSYEGIDSSTTGRDYSNDVVARAQFYKRNGF</sequence>
<dbReference type="GO" id="GO:0031640">
    <property type="term" value="P:killing of cells of another organism"/>
    <property type="evidence" value="ECO:0007669"/>
    <property type="project" value="UniProtKB-KW"/>
</dbReference>
<protein>
    <recommendedName>
        <fullName evidence="4 9">Lysozyme g</fullName>
        <ecNumber evidence="3 9">3.2.1.17</ecNumber>
    </recommendedName>
</protein>
<comment type="catalytic activity">
    <reaction evidence="1 9">
        <text>Hydrolysis of (1-&gt;4)-beta-linkages between N-acetylmuramic acid and N-acetyl-D-glucosamine residues in a peptidoglycan and between N-acetyl-D-glucosamine residues in chitodextrins.</text>
        <dbReference type="EC" id="3.2.1.17"/>
    </reaction>
</comment>
<feature type="domain" description="Transglycosylase SLT" evidence="11">
    <location>
        <begin position="51"/>
        <end position="165"/>
    </location>
</feature>
<dbReference type="Pfam" id="PF01464">
    <property type="entry name" value="SLT"/>
    <property type="match status" value="1"/>
</dbReference>
<dbReference type="PIRSF" id="PIRSF001065">
    <property type="entry name" value="Lysozyme_g"/>
    <property type="match status" value="1"/>
</dbReference>
<dbReference type="GO" id="GO:0009253">
    <property type="term" value="P:peptidoglycan catabolic process"/>
    <property type="evidence" value="ECO:0007669"/>
    <property type="project" value="InterPro"/>
</dbReference>
<dbReference type="InterPro" id="IPR023346">
    <property type="entry name" value="Lysozyme-like_dom_sf"/>
</dbReference>
<comment type="similarity">
    <text evidence="2 9">Belongs to the glycosyl hydrolase 23 family.</text>
</comment>
<dbReference type="FunFam" id="1.10.530.10:FF:000026">
    <property type="entry name" value="Lysozyme g"/>
    <property type="match status" value="1"/>
</dbReference>
<keyword evidence="8 9" id="KW-0326">Glycosidase</keyword>
<evidence type="ECO:0000256" key="7">
    <source>
        <dbReference type="ARBA" id="ARBA00022801"/>
    </source>
</evidence>
<feature type="active site" evidence="10">
    <location>
        <position position="88"/>
    </location>
</feature>
<dbReference type="EC" id="3.2.1.17" evidence="3 9"/>
<dbReference type="PANTHER" id="PTHR31698:SF8">
    <property type="entry name" value="LYSOZYME G-RELATED"/>
    <property type="match status" value="1"/>
</dbReference>
<dbReference type="PRINTS" id="PR00749">
    <property type="entry name" value="LYSOZYMEG"/>
</dbReference>
<dbReference type="PANTHER" id="PTHR31698">
    <property type="entry name" value="LYSOZYME G FAMILY MEMBER"/>
    <property type="match status" value="1"/>
</dbReference>
<dbReference type="CDD" id="cd01021">
    <property type="entry name" value="GEWL"/>
    <property type="match status" value="1"/>
</dbReference>
<keyword evidence="6" id="KW-0081">Bacteriolytic enzyme</keyword>
<evidence type="ECO:0000256" key="10">
    <source>
        <dbReference type="PIRSR" id="PIRSR001065-1"/>
    </source>
</evidence>
<evidence type="ECO:0000256" key="3">
    <source>
        <dbReference type="ARBA" id="ARBA00012732"/>
    </source>
</evidence>
<accession>A0A0A7HAK9</accession>
<dbReference type="Gene3D" id="1.10.530.10">
    <property type="match status" value="1"/>
</dbReference>
<evidence type="ECO:0000259" key="11">
    <source>
        <dbReference type="Pfam" id="PF01464"/>
    </source>
</evidence>
<organism evidence="12">
    <name type="scientific">Anguilla japonica</name>
    <name type="common">Japanese eel</name>
    <dbReference type="NCBI Taxonomy" id="7937"/>
    <lineage>
        <taxon>Eukaryota</taxon>
        <taxon>Metazoa</taxon>
        <taxon>Chordata</taxon>
        <taxon>Craniata</taxon>
        <taxon>Vertebrata</taxon>
        <taxon>Euteleostomi</taxon>
        <taxon>Actinopterygii</taxon>
        <taxon>Neopterygii</taxon>
        <taxon>Teleostei</taxon>
        <taxon>Anguilliformes</taxon>
        <taxon>Anguillidae</taxon>
        <taxon>Anguilla</taxon>
    </lineage>
</organism>
<dbReference type="AlphaFoldDB" id="A0A0A7HAK9"/>
<dbReference type="GO" id="GO:0005576">
    <property type="term" value="C:extracellular region"/>
    <property type="evidence" value="ECO:0007669"/>
    <property type="project" value="TreeGrafter"/>
</dbReference>
<evidence type="ECO:0000256" key="4">
    <source>
        <dbReference type="ARBA" id="ARBA00016485"/>
    </source>
</evidence>
<feature type="active site" evidence="10">
    <location>
        <position position="73"/>
    </location>
</feature>
<evidence type="ECO:0000256" key="2">
    <source>
        <dbReference type="ARBA" id="ARBA00008902"/>
    </source>
</evidence>
<gene>
    <name evidence="12" type="primary">LysG4</name>
</gene>
<proteinExistence type="evidence at transcript level"/>
<reference evidence="12" key="1">
    <citation type="submission" date="2014-09" db="EMBL/GenBank/DDBJ databases">
        <title>The C- and G-type Lysozyme Genes in Anguilla japonica.</title>
        <authorList>
            <person name="Yang Y."/>
            <person name="Huang B."/>
            <person name="Nie P."/>
        </authorList>
    </citation>
    <scope>NUCLEOTIDE SEQUENCE</scope>
</reference>
<evidence type="ECO:0000256" key="1">
    <source>
        <dbReference type="ARBA" id="ARBA00000632"/>
    </source>
</evidence>
<dbReference type="EMBL" id="KM454480">
    <property type="protein sequence ID" value="AIZ00425.1"/>
    <property type="molecule type" value="mRNA"/>
</dbReference>
<dbReference type="InterPro" id="IPR002152">
    <property type="entry name" value="Glyco_hydro_23"/>
</dbReference>
<dbReference type="InterPro" id="IPR008258">
    <property type="entry name" value="Transglycosylase_SLT_dom_1"/>
</dbReference>
<evidence type="ECO:0000313" key="12">
    <source>
        <dbReference type="EMBL" id="AIZ00425.1"/>
    </source>
</evidence>
<name>A0A0A7HAK9_ANGJA</name>
<dbReference type="GO" id="GO:0050830">
    <property type="term" value="P:defense response to Gram-positive bacterium"/>
    <property type="evidence" value="ECO:0007669"/>
    <property type="project" value="TreeGrafter"/>
</dbReference>
<evidence type="ECO:0000256" key="5">
    <source>
        <dbReference type="ARBA" id="ARBA00022529"/>
    </source>
</evidence>
<evidence type="ECO:0000256" key="6">
    <source>
        <dbReference type="ARBA" id="ARBA00022638"/>
    </source>
</evidence>
<keyword evidence="5" id="KW-0929">Antimicrobial</keyword>